<evidence type="ECO:0000313" key="2">
    <source>
        <dbReference type="Proteomes" id="UP000823775"/>
    </source>
</evidence>
<sequence>MDILDFELLSHFEFAVIIHMLKVEYGVDEIAYQIGETTEILSSGRLCATPHCVRAPRGDAASSVDRTTFALFMQPDWYGSFF</sequence>
<organism evidence="1 2">
    <name type="scientific">Datura stramonium</name>
    <name type="common">Jimsonweed</name>
    <name type="synonym">Common thornapple</name>
    <dbReference type="NCBI Taxonomy" id="4076"/>
    <lineage>
        <taxon>Eukaryota</taxon>
        <taxon>Viridiplantae</taxon>
        <taxon>Streptophyta</taxon>
        <taxon>Embryophyta</taxon>
        <taxon>Tracheophyta</taxon>
        <taxon>Spermatophyta</taxon>
        <taxon>Magnoliopsida</taxon>
        <taxon>eudicotyledons</taxon>
        <taxon>Gunneridae</taxon>
        <taxon>Pentapetalae</taxon>
        <taxon>asterids</taxon>
        <taxon>lamiids</taxon>
        <taxon>Solanales</taxon>
        <taxon>Solanaceae</taxon>
        <taxon>Solanoideae</taxon>
        <taxon>Datureae</taxon>
        <taxon>Datura</taxon>
    </lineage>
</organism>
<evidence type="ECO:0008006" key="3">
    <source>
        <dbReference type="Google" id="ProtNLM"/>
    </source>
</evidence>
<proteinExistence type="predicted"/>
<keyword evidence="2" id="KW-1185">Reference proteome</keyword>
<dbReference type="EMBL" id="JACEIK010000753">
    <property type="protein sequence ID" value="MCD7461767.1"/>
    <property type="molecule type" value="Genomic_DNA"/>
</dbReference>
<comment type="caution">
    <text evidence="1">The sequence shown here is derived from an EMBL/GenBank/DDBJ whole genome shotgun (WGS) entry which is preliminary data.</text>
</comment>
<name>A0ABS8SS35_DATST</name>
<dbReference type="SUPFAM" id="SSF51197">
    <property type="entry name" value="Clavaminate synthase-like"/>
    <property type="match status" value="1"/>
</dbReference>
<dbReference type="InterPro" id="IPR027443">
    <property type="entry name" value="IPNS-like_sf"/>
</dbReference>
<evidence type="ECO:0000313" key="1">
    <source>
        <dbReference type="EMBL" id="MCD7461767.1"/>
    </source>
</evidence>
<gene>
    <name evidence="1" type="ORF">HAX54_047066</name>
</gene>
<reference evidence="1 2" key="1">
    <citation type="journal article" date="2021" name="BMC Genomics">
        <title>Datura genome reveals duplications of psychoactive alkaloid biosynthetic genes and high mutation rate following tissue culture.</title>
        <authorList>
            <person name="Rajewski A."/>
            <person name="Carter-House D."/>
            <person name="Stajich J."/>
            <person name="Litt A."/>
        </authorList>
    </citation>
    <scope>NUCLEOTIDE SEQUENCE [LARGE SCALE GENOMIC DNA]</scope>
    <source>
        <strain evidence="1">AR-01</strain>
    </source>
</reference>
<accession>A0ABS8SS35</accession>
<dbReference type="Gene3D" id="2.60.120.330">
    <property type="entry name" value="B-lactam Antibiotic, Isopenicillin N Synthase, Chain"/>
    <property type="match status" value="1"/>
</dbReference>
<dbReference type="PANTHER" id="PTHR48420">
    <property type="entry name" value="NON-HAEM DIOXYGENASE N-TERMINAL DOMAIN-CONTAINING PROTEIN"/>
    <property type="match status" value="1"/>
</dbReference>
<protein>
    <recommendedName>
        <fullName evidence="3">Isopenicillin N synthase-like Fe(2+) 2OG dioxygenase domain-containing protein</fullName>
    </recommendedName>
</protein>
<dbReference type="Proteomes" id="UP000823775">
    <property type="component" value="Unassembled WGS sequence"/>
</dbReference>
<dbReference type="PANTHER" id="PTHR48420:SF1">
    <property type="entry name" value="NON-HAEM DIOXYGENASE N-TERMINAL DOMAIN-CONTAINING PROTEIN"/>
    <property type="match status" value="1"/>
</dbReference>